<dbReference type="InterPro" id="IPR019783">
    <property type="entry name" value="SDO1/SBDS_N"/>
</dbReference>
<dbReference type="STRING" id="284590.Q6CJ39"/>
<dbReference type="InterPro" id="IPR036786">
    <property type="entry name" value="Ribosome_mat_SBDS_N_sf"/>
</dbReference>
<gene>
    <name evidence="3" type="ORF">KLLA0_F21736g</name>
</gene>
<dbReference type="eggNOG" id="ENOG502S9SB">
    <property type="taxonomic scope" value="Eukaryota"/>
</dbReference>
<accession>Q6CJ39</accession>
<dbReference type="PaxDb" id="284590-Q6CJ39"/>
<organism evidence="3 4">
    <name type="scientific">Kluyveromyces lactis (strain ATCC 8585 / CBS 2359 / DSM 70799 / NBRC 1267 / NRRL Y-1140 / WM37)</name>
    <name type="common">Yeast</name>
    <name type="synonym">Candida sphaerica</name>
    <dbReference type="NCBI Taxonomy" id="284590"/>
    <lineage>
        <taxon>Eukaryota</taxon>
        <taxon>Fungi</taxon>
        <taxon>Dikarya</taxon>
        <taxon>Ascomycota</taxon>
        <taxon>Saccharomycotina</taxon>
        <taxon>Saccharomycetes</taxon>
        <taxon>Saccharomycetales</taxon>
        <taxon>Saccharomycetaceae</taxon>
        <taxon>Kluyveromyces</taxon>
    </lineage>
</organism>
<dbReference type="InParanoid" id="Q6CJ39"/>
<dbReference type="Proteomes" id="UP000000598">
    <property type="component" value="Chromosome F"/>
</dbReference>
<protein>
    <submittedName>
        <fullName evidence="3">KLLA0F21736p</fullName>
    </submittedName>
</protein>
<reference evidence="3 4" key="1">
    <citation type="journal article" date="2004" name="Nature">
        <title>Genome evolution in yeasts.</title>
        <authorList>
            <consortium name="Genolevures"/>
            <person name="Dujon B."/>
            <person name="Sherman D."/>
            <person name="Fischer G."/>
            <person name="Durrens P."/>
            <person name="Casaregola S."/>
            <person name="Lafontaine I."/>
            <person name="de Montigny J."/>
            <person name="Marck C."/>
            <person name="Neuveglise C."/>
            <person name="Talla E."/>
            <person name="Goffard N."/>
            <person name="Frangeul L."/>
            <person name="Aigle M."/>
            <person name="Anthouard V."/>
            <person name="Babour A."/>
            <person name="Barbe V."/>
            <person name="Barnay S."/>
            <person name="Blanchin S."/>
            <person name="Beckerich J.M."/>
            <person name="Beyne E."/>
            <person name="Bleykasten C."/>
            <person name="Boisrame A."/>
            <person name="Boyer J."/>
            <person name="Cattolico L."/>
            <person name="Confanioleri F."/>
            <person name="de Daruvar A."/>
            <person name="Despons L."/>
            <person name="Fabre E."/>
            <person name="Fairhead C."/>
            <person name="Ferry-Dumazet H."/>
            <person name="Groppi A."/>
            <person name="Hantraye F."/>
            <person name="Hennequin C."/>
            <person name="Jauniaux N."/>
            <person name="Joyet P."/>
            <person name="Kachouri R."/>
            <person name="Kerrest A."/>
            <person name="Koszul R."/>
            <person name="Lemaire M."/>
            <person name="Lesur I."/>
            <person name="Ma L."/>
            <person name="Muller H."/>
            <person name="Nicaud J.M."/>
            <person name="Nikolski M."/>
            <person name="Oztas S."/>
            <person name="Ozier-Kalogeropoulos O."/>
            <person name="Pellenz S."/>
            <person name="Potier S."/>
            <person name="Richard G.F."/>
            <person name="Straub M.L."/>
            <person name="Suleau A."/>
            <person name="Swennene D."/>
            <person name="Tekaia F."/>
            <person name="Wesolowski-Louvel M."/>
            <person name="Westhof E."/>
            <person name="Wirth B."/>
            <person name="Zeniou-Meyer M."/>
            <person name="Zivanovic I."/>
            <person name="Bolotin-Fukuhara M."/>
            <person name="Thierry A."/>
            <person name="Bouchier C."/>
            <person name="Caudron B."/>
            <person name="Scarpelli C."/>
            <person name="Gaillardin C."/>
            <person name="Weissenbach J."/>
            <person name="Wincker P."/>
            <person name="Souciet J.L."/>
        </authorList>
    </citation>
    <scope>NUCLEOTIDE SEQUENCE [LARGE SCALE GENOMIC DNA]</scope>
    <source>
        <strain evidence="4">ATCC 8585 / CBS 2359 / DSM 70799 / NBRC 1267 / NRRL Y-1140 / WM37</strain>
    </source>
</reference>
<dbReference type="OMA" id="HYKGKDD"/>
<dbReference type="AlphaFoldDB" id="Q6CJ39"/>
<evidence type="ECO:0000313" key="4">
    <source>
        <dbReference type="Proteomes" id="UP000000598"/>
    </source>
</evidence>
<dbReference type="HOGENOM" id="CLU_137480_1_1_1"/>
<evidence type="ECO:0000313" key="3">
    <source>
        <dbReference type="EMBL" id="CAG98758.1"/>
    </source>
</evidence>
<sequence>MSEPVKFFYKGEETDFVIFVTSEEKVQDYVKNPSPGLLTDTVSLFKIFANQDARGSEGELGEASKSQLENEFGPKKSVEELLDVILKNGKPFGNTNINRKRWTSTNDANHGSYAH</sequence>
<keyword evidence="4" id="KW-1185">Reference proteome</keyword>
<dbReference type="Gene3D" id="3.30.1250.10">
    <property type="entry name" value="Ribosome maturation protein SBDS, N-terminal domain"/>
    <property type="match status" value="1"/>
</dbReference>
<dbReference type="FunCoup" id="Q6CJ39">
    <property type="interactions" value="180"/>
</dbReference>
<evidence type="ECO:0000256" key="1">
    <source>
        <dbReference type="SAM" id="MobiDB-lite"/>
    </source>
</evidence>
<evidence type="ECO:0000259" key="2">
    <source>
        <dbReference type="Pfam" id="PF01172"/>
    </source>
</evidence>
<name>Q6CJ39_KLULA</name>
<feature type="compositionally biased region" description="Polar residues" evidence="1">
    <location>
        <begin position="93"/>
        <end position="109"/>
    </location>
</feature>
<feature type="domain" description="Ribosome maturation protein SDO1/SBDS N-terminal" evidence="2">
    <location>
        <begin position="4"/>
        <end position="93"/>
    </location>
</feature>
<dbReference type="Pfam" id="PF01172">
    <property type="entry name" value="SBDS_N"/>
    <property type="match status" value="1"/>
</dbReference>
<dbReference type="EMBL" id="CR382126">
    <property type="protein sequence ID" value="CAG98758.1"/>
    <property type="molecule type" value="Genomic_DNA"/>
</dbReference>
<dbReference type="SUPFAM" id="SSF89895">
    <property type="entry name" value="FYSH domain"/>
    <property type="match status" value="1"/>
</dbReference>
<feature type="region of interest" description="Disordered" evidence="1">
    <location>
        <begin position="89"/>
        <end position="115"/>
    </location>
</feature>
<dbReference type="KEGG" id="kla:KLLA0_F21736g"/>
<proteinExistence type="predicted"/>